<evidence type="ECO:0000256" key="6">
    <source>
        <dbReference type="SAM" id="SignalP"/>
    </source>
</evidence>
<dbReference type="AlphaFoldDB" id="A0A1W1XDA5"/>
<gene>
    <name evidence="7" type="ORF">SAMN02746041_01309</name>
</gene>
<feature type="signal peptide" evidence="6">
    <location>
        <begin position="1"/>
        <end position="25"/>
    </location>
</feature>
<evidence type="ECO:0000256" key="3">
    <source>
        <dbReference type="ARBA" id="ARBA00022729"/>
    </source>
</evidence>
<dbReference type="STRING" id="1121390.SAMN02746041_01309"/>
<keyword evidence="4" id="KW-0574">Periplasm</keyword>
<protein>
    <submittedName>
        <fullName evidence="7">Heavy-metal resistance</fullName>
    </submittedName>
</protein>
<evidence type="ECO:0000256" key="2">
    <source>
        <dbReference type="ARBA" id="ARBA00008441"/>
    </source>
</evidence>
<evidence type="ECO:0000256" key="4">
    <source>
        <dbReference type="ARBA" id="ARBA00022764"/>
    </source>
</evidence>
<accession>A0A1W1XDA5</accession>
<dbReference type="CDD" id="cd09916">
    <property type="entry name" value="CpxP_like"/>
    <property type="match status" value="1"/>
</dbReference>
<dbReference type="GO" id="GO:0051082">
    <property type="term" value="F:unfolded protein binding"/>
    <property type="evidence" value="ECO:0007669"/>
    <property type="project" value="TreeGrafter"/>
</dbReference>
<proteinExistence type="inferred from homology"/>
<dbReference type="RefSeq" id="WP_170920396.1">
    <property type="nucleotide sequence ID" value="NZ_FWXF01000005.1"/>
</dbReference>
<evidence type="ECO:0000313" key="8">
    <source>
        <dbReference type="Proteomes" id="UP000192783"/>
    </source>
</evidence>
<comment type="similarity">
    <text evidence="2">Belongs to the CpxP/Spy family.</text>
</comment>
<dbReference type="PANTHER" id="PTHR38102:SF1">
    <property type="entry name" value="PERIPLASMIC CHAPERONE SPY"/>
    <property type="match status" value="1"/>
</dbReference>
<dbReference type="InterPro" id="IPR012899">
    <property type="entry name" value="LTXXQ"/>
</dbReference>
<feature type="region of interest" description="Disordered" evidence="5">
    <location>
        <begin position="140"/>
        <end position="165"/>
    </location>
</feature>
<sequence>MRRQRMVIAALVLTLLAGTVVQAHAAGRSPFQGPPPHGGPGFFQGMERFLELRLTPDQQERIQAVLEKYRDELHDAFRVKREARRNLMTVMDNEGTDEAAVRKAFQAAASAEEDWIVLRHKLRREIASILTPKQRALLSQWHPKRRHGVAPPRPAPAGDEGPMAD</sequence>
<keyword evidence="3 6" id="KW-0732">Signal</keyword>
<dbReference type="EMBL" id="FWXF01000005">
    <property type="protein sequence ID" value="SMC21906.1"/>
    <property type="molecule type" value="Genomic_DNA"/>
</dbReference>
<feature type="chain" id="PRO_5010709698" evidence="6">
    <location>
        <begin position="26"/>
        <end position="165"/>
    </location>
</feature>
<dbReference type="Gene3D" id="1.20.120.1490">
    <property type="match status" value="1"/>
</dbReference>
<keyword evidence="8" id="KW-1185">Reference proteome</keyword>
<name>A0A1W1XDA5_9BACT</name>
<organism evidence="7 8">
    <name type="scientific">Desulfacinum hydrothermale DSM 13146</name>
    <dbReference type="NCBI Taxonomy" id="1121390"/>
    <lineage>
        <taxon>Bacteria</taxon>
        <taxon>Pseudomonadati</taxon>
        <taxon>Thermodesulfobacteriota</taxon>
        <taxon>Syntrophobacteria</taxon>
        <taxon>Syntrophobacterales</taxon>
        <taxon>Syntrophobacteraceae</taxon>
        <taxon>Desulfacinum</taxon>
    </lineage>
</organism>
<evidence type="ECO:0000256" key="5">
    <source>
        <dbReference type="SAM" id="MobiDB-lite"/>
    </source>
</evidence>
<reference evidence="7 8" key="1">
    <citation type="submission" date="2017-04" db="EMBL/GenBank/DDBJ databases">
        <authorList>
            <person name="Afonso C.L."/>
            <person name="Miller P.J."/>
            <person name="Scott M.A."/>
            <person name="Spackman E."/>
            <person name="Goraichik I."/>
            <person name="Dimitrov K.M."/>
            <person name="Suarez D.L."/>
            <person name="Swayne D.E."/>
        </authorList>
    </citation>
    <scope>NUCLEOTIDE SEQUENCE [LARGE SCALE GENOMIC DNA]</scope>
    <source>
        <strain evidence="7 8">DSM 13146</strain>
    </source>
</reference>
<evidence type="ECO:0000313" key="7">
    <source>
        <dbReference type="EMBL" id="SMC21906.1"/>
    </source>
</evidence>
<dbReference type="InterPro" id="IPR025961">
    <property type="entry name" value="Metal_resist"/>
</dbReference>
<dbReference type="InterPro" id="IPR052211">
    <property type="entry name" value="Cpx_auxiliary_protein"/>
</dbReference>
<dbReference type="Proteomes" id="UP000192783">
    <property type="component" value="Unassembled WGS sequence"/>
</dbReference>
<evidence type="ECO:0000256" key="1">
    <source>
        <dbReference type="ARBA" id="ARBA00004418"/>
    </source>
</evidence>
<dbReference type="GO" id="GO:0030288">
    <property type="term" value="C:outer membrane-bounded periplasmic space"/>
    <property type="evidence" value="ECO:0007669"/>
    <property type="project" value="TreeGrafter"/>
</dbReference>
<dbReference type="PANTHER" id="PTHR38102">
    <property type="entry name" value="PERIPLASMIC CHAPERONE SPY"/>
    <property type="match status" value="1"/>
</dbReference>
<dbReference type="Pfam" id="PF13801">
    <property type="entry name" value="Metal_resist"/>
    <property type="match status" value="1"/>
</dbReference>
<comment type="subcellular location">
    <subcellularLocation>
        <location evidence="1">Periplasm</location>
    </subcellularLocation>
</comment>